<feature type="domain" description="Response regulatory" evidence="8">
    <location>
        <begin position="565"/>
        <end position="682"/>
    </location>
</feature>
<proteinExistence type="predicted"/>
<dbReference type="PROSITE" id="PS50110">
    <property type="entry name" value="RESPONSE_REGULATORY"/>
    <property type="match status" value="1"/>
</dbReference>
<name>A0A9X3CS22_9VIBR</name>
<dbReference type="Pfam" id="PF00072">
    <property type="entry name" value="Response_reg"/>
    <property type="match status" value="1"/>
</dbReference>
<dbReference type="PANTHER" id="PTHR43547:SF2">
    <property type="entry name" value="HYBRID SIGNAL TRANSDUCTION HISTIDINE KINASE C"/>
    <property type="match status" value="1"/>
</dbReference>
<evidence type="ECO:0000256" key="4">
    <source>
        <dbReference type="ARBA" id="ARBA00022801"/>
    </source>
</evidence>
<dbReference type="PRINTS" id="PR00344">
    <property type="entry name" value="BCTRLSENSOR"/>
</dbReference>
<dbReference type="InterPro" id="IPR036890">
    <property type="entry name" value="HATPase_C_sf"/>
</dbReference>
<feature type="modified residue" description="4-aspartylphosphate" evidence="5">
    <location>
        <position position="614"/>
    </location>
</feature>
<keyword evidence="6" id="KW-0812">Transmembrane</keyword>
<evidence type="ECO:0000259" key="8">
    <source>
        <dbReference type="PROSITE" id="PS50110"/>
    </source>
</evidence>
<sequence length="682" mass="78724">MSRLQKIYNYAEPNLFLVVIMGGLGYPLYYWVWEFLFPQPYENVWLRLFCSASALLLAFRHSLPRYLKRYLPHYYLFAIGLCLPFFFFYMMLMNNWSDVWVLSFMSSIFIHILLVHDTRVMFMQVVISLVLAGGAAYFASNGTIELAHKASFIPIFGFTYVFGNLFYFRNQTEHEAKVSIAKSFGAGIAHEMRNPLSALLSSFEVMRSVVPNSNSSYRHSYHLNAQEIQTMNDIIDDSMKVIWAGNETIDLLLTSIDKNRVSTSTFCKHRAKLVLENAVTSYAYKNESERRAVHIEIDEDFEYLGSDTLLKYVVYNLLKNAFRHRGTGKFSITIRSKKTSDGYSLLVKDTGLGIEPELIKNIFEDFYTTGKNGTFGLGLSFCKKVMTSFGGKIKCRSTQGKWTEFELQFPHYTSNKITHIKRELMKSKSLLYIGQAHSLIQEKLSEVSSQTELALKTVSMEEASEYEEHQFEYNLIVIDGRLDRQGWAFMSRLEGKLSFTEARIAFLHDPMDTRNLYFQRYVAIELFEWQQFFEQTANSLDYLMFDQLKQVESLPAYNEISTQRTVMIVDDNHSLRSITSIMLEKQGLHVLQAENGQVALDKLKQESVDLILMDIEMPVLDGLTTTRMIRDSNEEYASIPIVGYTGDKSEETIIKINEFGMNDYIVKPTPKDELIDKVASWI</sequence>
<evidence type="ECO:0000313" key="9">
    <source>
        <dbReference type="EMBL" id="MCW8348494.1"/>
    </source>
</evidence>
<dbReference type="SMART" id="SM00448">
    <property type="entry name" value="REC"/>
    <property type="match status" value="1"/>
</dbReference>
<dbReference type="Pfam" id="PF00512">
    <property type="entry name" value="HisKA"/>
    <property type="match status" value="1"/>
</dbReference>
<dbReference type="EC" id="2.7.13.3" evidence="2"/>
<dbReference type="CDD" id="cd17546">
    <property type="entry name" value="REC_hyHK_CKI1_RcsC-like"/>
    <property type="match status" value="1"/>
</dbReference>
<evidence type="ECO:0000256" key="2">
    <source>
        <dbReference type="ARBA" id="ARBA00012438"/>
    </source>
</evidence>
<dbReference type="Gene3D" id="1.10.287.130">
    <property type="match status" value="1"/>
</dbReference>
<evidence type="ECO:0000256" key="3">
    <source>
        <dbReference type="ARBA" id="ARBA00022553"/>
    </source>
</evidence>
<dbReference type="AlphaFoldDB" id="A0A9X3CS22"/>
<comment type="catalytic activity">
    <reaction evidence="1">
        <text>ATP + protein L-histidine = ADP + protein N-phospho-L-histidine.</text>
        <dbReference type="EC" id="2.7.13.3"/>
    </reaction>
</comment>
<feature type="domain" description="Histidine kinase" evidence="7">
    <location>
        <begin position="187"/>
        <end position="413"/>
    </location>
</feature>
<dbReference type="PANTHER" id="PTHR43547">
    <property type="entry name" value="TWO-COMPONENT HISTIDINE KINASE"/>
    <property type="match status" value="1"/>
</dbReference>
<keyword evidence="10" id="KW-1185">Reference proteome</keyword>
<evidence type="ECO:0000259" key="7">
    <source>
        <dbReference type="PROSITE" id="PS50109"/>
    </source>
</evidence>
<evidence type="ECO:0000256" key="6">
    <source>
        <dbReference type="SAM" id="Phobius"/>
    </source>
</evidence>
<evidence type="ECO:0000256" key="1">
    <source>
        <dbReference type="ARBA" id="ARBA00000085"/>
    </source>
</evidence>
<protein>
    <recommendedName>
        <fullName evidence="2">histidine kinase</fullName>
        <ecNumber evidence="2">2.7.13.3</ecNumber>
    </recommendedName>
</protein>
<feature type="transmembrane region" description="Helical" evidence="6">
    <location>
        <begin position="74"/>
        <end position="93"/>
    </location>
</feature>
<dbReference type="SUPFAM" id="SSF47384">
    <property type="entry name" value="Homodimeric domain of signal transducing histidine kinase"/>
    <property type="match status" value="1"/>
</dbReference>
<dbReference type="InterPro" id="IPR036097">
    <property type="entry name" value="HisK_dim/P_sf"/>
</dbReference>
<dbReference type="EMBL" id="JAKRRY010000039">
    <property type="protein sequence ID" value="MCW8348494.1"/>
    <property type="molecule type" value="Genomic_DNA"/>
</dbReference>
<evidence type="ECO:0000313" key="10">
    <source>
        <dbReference type="Proteomes" id="UP001155587"/>
    </source>
</evidence>
<comment type="caution">
    <text evidence="9">The sequence shown here is derived from an EMBL/GenBank/DDBJ whole genome shotgun (WGS) entry which is preliminary data.</text>
</comment>
<keyword evidence="4" id="KW-0378">Hydrolase</keyword>
<dbReference type="InterPro" id="IPR003661">
    <property type="entry name" value="HisK_dim/P_dom"/>
</dbReference>
<dbReference type="SUPFAM" id="SSF52172">
    <property type="entry name" value="CheY-like"/>
    <property type="match status" value="1"/>
</dbReference>
<dbReference type="Proteomes" id="UP001155587">
    <property type="component" value="Unassembled WGS sequence"/>
</dbReference>
<keyword evidence="6" id="KW-0472">Membrane</keyword>
<dbReference type="InterPro" id="IPR005467">
    <property type="entry name" value="His_kinase_dom"/>
</dbReference>
<reference evidence="9" key="1">
    <citation type="submission" date="2022-02" db="EMBL/GenBank/DDBJ databases">
        <title>Vibrio sp. nov, a new bacterium isolated from seawater.</title>
        <authorList>
            <person name="Yuan Y."/>
        </authorList>
    </citation>
    <scope>NUCLEOTIDE SEQUENCE</scope>
    <source>
        <strain evidence="9">ZSDZ65</strain>
    </source>
</reference>
<gene>
    <name evidence="9" type="ORF">MD535_21140</name>
</gene>
<dbReference type="InterPro" id="IPR003594">
    <property type="entry name" value="HATPase_dom"/>
</dbReference>
<organism evidence="9 10">
    <name type="scientific">Vibrio qingdaonensis</name>
    <dbReference type="NCBI Taxonomy" id="2829491"/>
    <lineage>
        <taxon>Bacteria</taxon>
        <taxon>Pseudomonadati</taxon>
        <taxon>Pseudomonadota</taxon>
        <taxon>Gammaproteobacteria</taxon>
        <taxon>Vibrionales</taxon>
        <taxon>Vibrionaceae</taxon>
        <taxon>Vibrio</taxon>
    </lineage>
</organism>
<dbReference type="GO" id="GO:0016787">
    <property type="term" value="F:hydrolase activity"/>
    <property type="evidence" value="ECO:0007669"/>
    <property type="project" value="UniProtKB-KW"/>
</dbReference>
<dbReference type="GO" id="GO:0000155">
    <property type="term" value="F:phosphorelay sensor kinase activity"/>
    <property type="evidence" value="ECO:0007669"/>
    <property type="project" value="InterPro"/>
</dbReference>
<dbReference type="Gene3D" id="3.30.565.10">
    <property type="entry name" value="Histidine kinase-like ATPase, C-terminal domain"/>
    <property type="match status" value="1"/>
</dbReference>
<accession>A0A9X3CS22</accession>
<dbReference type="SMART" id="SM00387">
    <property type="entry name" value="HATPase_c"/>
    <property type="match status" value="1"/>
</dbReference>
<feature type="transmembrane region" description="Helical" evidence="6">
    <location>
        <begin position="122"/>
        <end position="139"/>
    </location>
</feature>
<dbReference type="InterPro" id="IPR011006">
    <property type="entry name" value="CheY-like_superfamily"/>
</dbReference>
<dbReference type="PROSITE" id="PS50109">
    <property type="entry name" value="HIS_KIN"/>
    <property type="match status" value="1"/>
</dbReference>
<dbReference type="SMART" id="SM00388">
    <property type="entry name" value="HisKA"/>
    <property type="match status" value="1"/>
</dbReference>
<dbReference type="RefSeq" id="WP_265677012.1">
    <property type="nucleotide sequence ID" value="NZ_JAKRRY010000039.1"/>
</dbReference>
<keyword evidence="6" id="KW-1133">Transmembrane helix</keyword>
<feature type="transmembrane region" description="Helical" evidence="6">
    <location>
        <begin position="44"/>
        <end position="62"/>
    </location>
</feature>
<dbReference type="InterPro" id="IPR001789">
    <property type="entry name" value="Sig_transdc_resp-reg_receiver"/>
</dbReference>
<dbReference type="Gene3D" id="3.40.50.2300">
    <property type="match status" value="1"/>
</dbReference>
<evidence type="ECO:0000256" key="5">
    <source>
        <dbReference type="PROSITE-ProRule" id="PRU00169"/>
    </source>
</evidence>
<dbReference type="InterPro" id="IPR004358">
    <property type="entry name" value="Sig_transdc_His_kin-like_C"/>
</dbReference>
<dbReference type="CDD" id="cd00082">
    <property type="entry name" value="HisKA"/>
    <property type="match status" value="1"/>
</dbReference>
<feature type="transmembrane region" description="Helical" evidence="6">
    <location>
        <begin position="12"/>
        <end position="32"/>
    </location>
</feature>
<feature type="transmembrane region" description="Helical" evidence="6">
    <location>
        <begin position="99"/>
        <end position="115"/>
    </location>
</feature>
<dbReference type="Pfam" id="PF02518">
    <property type="entry name" value="HATPase_c"/>
    <property type="match status" value="1"/>
</dbReference>
<dbReference type="SUPFAM" id="SSF55874">
    <property type="entry name" value="ATPase domain of HSP90 chaperone/DNA topoisomerase II/histidine kinase"/>
    <property type="match status" value="1"/>
</dbReference>
<keyword evidence="3 5" id="KW-0597">Phosphoprotein</keyword>